<reference evidence="1" key="1">
    <citation type="journal article" date="2014" name="Int. J. Syst. Evol. Microbiol.">
        <title>Complete genome sequence of Corynebacterium casei LMG S-19264T (=DSM 44701T), isolated from a smear-ripened cheese.</title>
        <authorList>
            <consortium name="US DOE Joint Genome Institute (JGI-PGF)"/>
            <person name="Walter F."/>
            <person name="Albersmeier A."/>
            <person name="Kalinowski J."/>
            <person name="Ruckert C."/>
        </authorList>
    </citation>
    <scope>NUCLEOTIDE SEQUENCE</scope>
    <source>
        <strain evidence="1">JCM 4714</strain>
    </source>
</reference>
<dbReference type="AlphaFoldDB" id="A0A919D7Z4"/>
<dbReference type="EMBL" id="BMVG01000031">
    <property type="protein sequence ID" value="GHE12035.1"/>
    <property type="molecule type" value="Genomic_DNA"/>
</dbReference>
<comment type="caution">
    <text evidence="1">The sequence shown here is derived from an EMBL/GenBank/DDBJ whole genome shotgun (WGS) entry which is preliminary data.</text>
</comment>
<keyword evidence="2" id="KW-1185">Reference proteome</keyword>
<gene>
    <name evidence="1" type="ORF">GCM10010339_73930</name>
</gene>
<reference evidence="1" key="2">
    <citation type="submission" date="2020-09" db="EMBL/GenBank/DDBJ databases">
        <authorList>
            <person name="Sun Q."/>
            <person name="Ohkuma M."/>
        </authorList>
    </citation>
    <scope>NUCLEOTIDE SEQUENCE</scope>
    <source>
        <strain evidence="1">JCM 4714</strain>
    </source>
</reference>
<protein>
    <recommendedName>
        <fullName evidence="3">LamG domain-containing protein</fullName>
    </recommendedName>
</protein>
<sequence>MDSTSASFTAAYGAKAQAGKWTHLVGVYDADAGQLLLYVNGRLSATKAYTGTAWNAAGPV</sequence>
<evidence type="ECO:0000313" key="2">
    <source>
        <dbReference type="Proteomes" id="UP000655443"/>
    </source>
</evidence>
<dbReference type="RefSeq" id="WP_189957985.1">
    <property type="nucleotide sequence ID" value="NZ_BMVG01000031.1"/>
</dbReference>
<evidence type="ECO:0008006" key="3">
    <source>
        <dbReference type="Google" id="ProtNLM"/>
    </source>
</evidence>
<name>A0A919D7Z4_9ACTN</name>
<dbReference type="Proteomes" id="UP000655443">
    <property type="component" value="Unassembled WGS sequence"/>
</dbReference>
<accession>A0A919D7Z4</accession>
<organism evidence="1 2">
    <name type="scientific">Streptomyces alanosinicus</name>
    <dbReference type="NCBI Taxonomy" id="68171"/>
    <lineage>
        <taxon>Bacteria</taxon>
        <taxon>Bacillati</taxon>
        <taxon>Actinomycetota</taxon>
        <taxon>Actinomycetes</taxon>
        <taxon>Kitasatosporales</taxon>
        <taxon>Streptomycetaceae</taxon>
        <taxon>Streptomyces</taxon>
    </lineage>
</organism>
<dbReference type="Gene3D" id="2.60.120.200">
    <property type="match status" value="1"/>
</dbReference>
<evidence type="ECO:0000313" key="1">
    <source>
        <dbReference type="EMBL" id="GHE12035.1"/>
    </source>
</evidence>
<proteinExistence type="predicted"/>
<dbReference type="Pfam" id="PF13385">
    <property type="entry name" value="Laminin_G_3"/>
    <property type="match status" value="1"/>
</dbReference>
<dbReference type="InterPro" id="IPR013320">
    <property type="entry name" value="ConA-like_dom_sf"/>
</dbReference>
<dbReference type="SUPFAM" id="SSF49899">
    <property type="entry name" value="Concanavalin A-like lectins/glucanases"/>
    <property type="match status" value="1"/>
</dbReference>